<sequence>MDRTKRHPATKTTQTYVGRFAPTPSGALHLGSLVAALGSYIDARAHNGLWKVRIDDLDEQRCLPETTEQIITQLLAHGLVPDGEIIQQRTRHERYTEALNRLADNALTYRCRCTRKQLRDAMQTGLASEGPAGPIYPGTCRKRPVAEHEVAGIRFIVPTESIQYTDRFLGQMEQSLSTTIGDPILRRSDDVFAYHLAEVVDNQTMGITHVVRGADLAALTPLHIALHSALFPDSPQPVYGHLPLVLGSNGLKLSKTNHAPALDNRHARENLMAAAAYLGLGAFSNPPTIDEMLKQWTRQWAEQHRIVDTESSKES</sequence>
<dbReference type="GO" id="GO:0004818">
    <property type="term" value="F:glutamate-tRNA ligase activity"/>
    <property type="evidence" value="ECO:0007669"/>
    <property type="project" value="UniProtKB-EC"/>
</dbReference>
<dbReference type="PRINTS" id="PR00987">
    <property type="entry name" value="TRNASYNTHGLU"/>
</dbReference>
<dbReference type="Proteomes" id="UP000009102">
    <property type="component" value="Chromosome"/>
</dbReference>
<dbReference type="GO" id="GO:0005524">
    <property type="term" value="F:ATP binding"/>
    <property type="evidence" value="ECO:0007669"/>
    <property type="project" value="UniProtKB-KW"/>
</dbReference>
<dbReference type="InterPro" id="IPR014729">
    <property type="entry name" value="Rossmann-like_a/b/a_fold"/>
</dbReference>
<dbReference type="AlphaFoldDB" id="D0KZN2"/>
<dbReference type="EC" id="6.1.1.17" evidence="9"/>
<keyword evidence="3 7" id="KW-0547">Nucleotide-binding</keyword>
<dbReference type="STRING" id="555778.Hneap_1069"/>
<evidence type="ECO:0000256" key="4">
    <source>
        <dbReference type="ARBA" id="ARBA00022833"/>
    </source>
</evidence>
<keyword evidence="10" id="KW-1185">Reference proteome</keyword>
<dbReference type="InterPro" id="IPR022380">
    <property type="entry name" value="Glu-Q_tRNA(Asp)_Synthase"/>
</dbReference>
<dbReference type="EMBL" id="CP001801">
    <property type="protein sequence ID" value="ACX95905.1"/>
    <property type="molecule type" value="Genomic_DNA"/>
</dbReference>
<dbReference type="InterPro" id="IPR000924">
    <property type="entry name" value="Glu/Gln-tRNA-synth"/>
</dbReference>
<dbReference type="GO" id="GO:0006424">
    <property type="term" value="P:glutamyl-tRNA aminoacylation"/>
    <property type="evidence" value="ECO:0007669"/>
    <property type="project" value="InterPro"/>
</dbReference>
<keyword evidence="2" id="KW-0479">Metal-binding</keyword>
<evidence type="ECO:0000256" key="1">
    <source>
        <dbReference type="ARBA" id="ARBA00022598"/>
    </source>
</evidence>
<evidence type="ECO:0000256" key="7">
    <source>
        <dbReference type="RuleBase" id="RU363037"/>
    </source>
</evidence>
<dbReference type="InterPro" id="IPR020058">
    <property type="entry name" value="Glu/Gln-tRNA-synth_Ib_cat-dom"/>
</dbReference>
<dbReference type="GO" id="GO:0006400">
    <property type="term" value="P:tRNA modification"/>
    <property type="evidence" value="ECO:0007669"/>
    <property type="project" value="InterPro"/>
</dbReference>
<evidence type="ECO:0000313" key="9">
    <source>
        <dbReference type="EMBL" id="ACX95905.1"/>
    </source>
</evidence>
<dbReference type="NCBIfam" id="NF004314">
    <property type="entry name" value="PRK05710.1-3"/>
    <property type="match status" value="1"/>
</dbReference>
<name>D0KZN2_HALNC</name>
<dbReference type="RefSeq" id="WP_012823941.1">
    <property type="nucleotide sequence ID" value="NC_013422.1"/>
</dbReference>
<comment type="similarity">
    <text evidence="7">Belongs to the class-I aminoacyl-tRNA synthetase family.</text>
</comment>
<keyword evidence="4" id="KW-0862">Zinc</keyword>
<keyword evidence="6 7" id="KW-0030">Aminoacyl-tRNA synthetase</keyword>
<dbReference type="GO" id="GO:0008270">
    <property type="term" value="F:zinc ion binding"/>
    <property type="evidence" value="ECO:0007669"/>
    <property type="project" value="InterPro"/>
</dbReference>
<accession>D0KZN2</accession>
<dbReference type="KEGG" id="hna:Hneap_1069"/>
<evidence type="ECO:0000256" key="6">
    <source>
        <dbReference type="ARBA" id="ARBA00023146"/>
    </source>
</evidence>
<reference evidence="9 10" key="1">
    <citation type="submission" date="2009-10" db="EMBL/GenBank/DDBJ databases">
        <title>Complete sequence of Halothiobacillus neapolitanus c2.</title>
        <authorList>
            <consortium name="US DOE Joint Genome Institute"/>
            <person name="Lucas S."/>
            <person name="Copeland A."/>
            <person name="Lapidus A."/>
            <person name="Glavina del Rio T."/>
            <person name="Tice H."/>
            <person name="Bruce D."/>
            <person name="Goodwin L."/>
            <person name="Pitluck S."/>
            <person name="Davenport K."/>
            <person name="Brettin T."/>
            <person name="Detter J.C."/>
            <person name="Han C."/>
            <person name="Tapia R."/>
            <person name="Larimer F."/>
            <person name="Land M."/>
            <person name="Hauser L."/>
            <person name="Kyrpides N."/>
            <person name="Mikhailova N."/>
            <person name="Kerfeld C."/>
            <person name="Cannon G."/>
            <person name="Heinhort S."/>
        </authorList>
    </citation>
    <scope>NUCLEOTIDE SEQUENCE [LARGE SCALE GENOMIC DNA]</scope>
    <source>
        <strain evidence="10">ATCC 23641 / c2</strain>
    </source>
</reference>
<feature type="domain" description="Glutamyl/glutaminyl-tRNA synthetase class Ib catalytic" evidence="8">
    <location>
        <begin position="19"/>
        <end position="261"/>
    </location>
</feature>
<evidence type="ECO:0000256" key="5">
    <source>
        <dbReference type="ARBA" id="ARBA00022840"/>
    </source>
</evidence>
<dbReference type="SUPFAM" id="SSF52374">
    <property type="entry name" value="Nucleotidylyl transferase"/>
    <property type="match status" value="1"/>
</dbReference>
<dbReference type="InterPro" id="IPR049940">
    <property type="entry name" value="GluQ/Sye"/>
</dbReference>
<proteinExistence type="inferred from homology"/>
<dbReference type="NCBIfam" id="TIGR03838">
    <property type="entry name" value="queuosine_YadB"/>
    <property type="match status" value="1"/>
</dbReference>
<gene>
    <name evidence="9" type="ordered locus">Hneap_1069</name>
</gene>
<evidence type="ECO:0000256" key="3">
    <source>
        <dbReference type="ARBA" id="ARBA00022741"/>
    </source>
</evidence>
<dbReference type="GO" id="GO:0005829">
    <property type="term" value="C:cytosol"/>
    <property type="evidence" value="ECO:0007669"/>
    <property type="project" value="TreeGrafter"/>
</dbReference>
<evidence type="ECO:0000259" key="8">
    <source>
        <dbReference type="Pfam" id="PF00749"/>
    </source>
</evidence>
<keyword evidence="5 7" id="KW-0067">ATP-binding</keyword>
<keyword evidence="7" id="KW-0648">Protein biosynthesis</keyword>
<dbReference type="Pfam" id="PF00749">
    <property type="entry name" value="tRNA-synt_1c"/>
    <property type="match status" value="1"/>
</dbReference>
<protein>
    <submittedName>
        <fullName evidence="9">Glutamate--tRNA ligase</fullName>
        <ecNumber evidence="9">6.1.1.17</ecNumber>
    </submittedName>
</protein>
<dbReference type="Gene3D" id="3.40.50.620">
    <property type="entry name" value="HUPs"/>
    <property type="match status" value="1"/>
</dbReference>
<dbReference type="PANTHER" id="PTHR43311:SF1">
    <property type="entry name" value="GLUTAMYL-Q TRNA(ASP) SYNTHETASE"/>
    <property type="match status" value="1"/>
</dbReference>
<organism evidence="9 10">
    <name type="scientific">Halothiobacillus neapolitanus (strain ATCC 23641 / DSM 15147 / CIP 104769 / NCIMB 8539 / c2)</name>
    <name type="common">Thiobacillus neapolitanus</name>
    <dbReference type="NCBI Taxonomy" id="555778"/>
    <lineage>
        <taxon>Bacteria</taxon>
        <taxon>Pseudomonadati</taxon>
        <taxon>Pseudomonadota</taxon>
        <taxon>Gammaproteobacteria</taxon>
        <taxon>Chromatiales</taxon>
        <taxon>Halothiobacillaceae</taxon>
        <taxon>Halothiobacillus</taxon>
    </lineage>
</organism>
<dbReference type="eggNOG" id="COG0008">
    <property type="taxonomic scope" value="Bacteria"/>
</dbReference>
<evidence type="ECO:0000313" key="10">
    <source>
        <dbReference type="Proteomes" id="UP000009102"/>
    </source>
</evidence>
<keyword evidence="1 7" id="KW-0436">Ligase</keyword>
<evidence type="ECO:0000256" key="2">
    <source>
        <dbReference type="ARBA" id="ARBA00022723"/>
    </source>
</evidence>
<dbReference type="OrthoDB" id="9807503at2"/>
<dbReference type="HOGENOM" id="CLU_015768_0_1_6"/>
<dbReference type="PANTHER" id="PTHR43311">
    <property type="entry name" value="GLUTAMATE--TRNA LIGASE"/>
    <property type="match status" value="1"/>
</dbReference>